<dbReference type="InterPro" id="IPR025659">
    <property type="entry name" value="Tubby-like_C"/>
</dbReference>
<keyword evidence="2" id="KW-1185">Reference proteome</keyword>
<organism evidence="2 3">
    <name type="scientific">Cicer arietinum</name>
    <name type="common">Chickpea</name>
    <name type="synonym">Garbanzo</name>
    <dbReference type="NCBI Taxonomy" id="3827"/>
    <lineage>
        <taxon>Eukaryota</taxon>
        <taxon>Viridiplantae</taxon>
        <taxon>Streptophyta</taxon>
        <taxon>Embryophyta</taxon>
        <taxon>Tracheophyta</taxon>
        <taxon>Spermatophyta</taxon>
        <taxon>Magnoliopsida</taxon>
        <taxon>eudicotyledons</taxon>
        <taxon>Gunneridae</taxon>
        <taxon>Pentapetalae</taxon>
        <taxon>rosids</taxon>
        <taxon>fabids</taxon>
        <taxon>Fabales</taxon>
        <taxon>Fabaceae</taxon>
        <taxon>Papilionoideae</taxon>
        <taxon>50 kb inversion clade</taxon>
        <taxon>NPAAA clade</taxon>
        <taxon>Hologalegina</taxon>
        <taxon>IRL clade</taxon>
        <taxon>Cicereae</taxon>
        <taxon>Cicer</taxon>
    </lineage>
</organism>
<gene>
    <name evidence="3" type="primary">LOC101492951</name>
</gene>
<evidence type="ECO:0000313" key="3">
    <source>
        <dbReference type="RefSeq" id="XP_012569060.1"/>
    </source>
</evidence>
<dbReference type="PaxDb" id="3827-XP_004492624.1"/>
<dbReference type="AlphaFoldDB" id="A0A1S3E007"/>
<dbReference type="SUPFAM" id="SSF54518">
    <property type="entry name" value="Tubby C-terminal domain-like"/>
    <property type="match status" value="1"/>
</dbReference>
<proteinExistence type="inferred from homology"/>
<evidence type="ECO:0000256" key="1">
    <source>
        <dbReference type="ARBA" id="ARBA00005437"/>
    </source>
</evidence>
<reference evidence="2" key="1">
    <citation type="journal article" date="2013" name="Nat. Biotechnol.">
        <title>Draft genome sequence of chickpea (Cicer arietinum) provides a resource for trait improvement.</title>
        <authorList>
            <person name="Varshney R.K."/>
            <person name="Song C."/>
            <person name="Saxena R.K."/>
            <person name="Azam S."/>
            <person name="Yu S."/>
            <person name="Sharpe A.G."/>
            <person name="Cannon S."/>
            <person name="Baek J."/>
            <person name="Rosen B.D."/>
            <person name="Tar'an B."/>
            <person name="Millan T."/>
            <person name="Zhang X."/>
            <person name="Ramsay L.D."/>
            <person name="Iwata A."/>
            <person name="Wang Y."/>
            <person name="Nelson W."/>
            <person name="Farmer A.D."/>
            <person name="Gaur P.M."/>
            <person name="Soderlund C."/>
            <person name="Penmetsa R.V."/>
            <person name="Xu C."/>
            <person name="Bharti A.K."/>
            <person name="He W."/>
            <person name="Winter P."/>
            <person name="Zhao S."/>
            <person name="Hane J.K."/>
            <person name="Carrasquilla-Garcia N."/>
            <person name="Condie J.A."/>
            <person name="Upadhyaya H.D."/>
            <person name="Luo M.C."/>
            <person name="Thudi M."/>
            <person name="Gowda C.L."/>
            <person name="Singh N.P."/>
            <person name="Lichtenzveig J."/>
            <person name="Gali K.K."/>
            <person name="Rubio J."/>
            <person name="Nadarajan N."/>
            <person name="Dolezel J."/>
            <person name="Bansal K.C."/>
            <person name="Xu X."/>
            <person name="Edwards D."/>
            <person name="Zhang G."/>
            <person name="Kahl G."/>
            <person name="Gil J."/>
            <person name="Singh K.B."/>
            <person name="Datta S.K."/>
            <person name="Jackson S.A."/>
            <person name="Wang J."/>
            <person name="Cook D.R."/>
        </authorList>
    </citation>
    <scope>NUCLEOTIDE SEQUENCE [LARGE SCALE GENOMIC DNA]</scope>
    <source>
        <strain evidence="2">cv. CDC Frontier</strain>
    </source>
</reference>
<dbReference type="GeneID" id="101492951"/>
<dbReference type="Proteomes" id="UP000087171">
    <property type="component" value="Chromosome Ca3"/>
</dbReference>
<evidence type="ECO:0000313" key="2">
    <source>
        <dbReference type="Proteomes" id="UP000087171"/>
    </source>
</evidence>
<dbReference type="PANTHER" id="PTHR31087:SF160">
    <property type="entry name" value="PROTEIN LURP-ONE-RELATED 1-RELATED"/>
    <property type="match status" value="1"/>
</dbReference>
<dbReference type="Pfam" id="PF04525">
    <property type="entry name" value="LOR"/>
    <property type="match status" value="1"/>
</dbReference>
<accession>A0A1S3E007</accession>
<protein>
    <submittedName>
        <fullName evidence="3">Protein LURP-one-related 15-like</fullName>
    </submittedName>
</protein>
<name>A0A1S3E007_CICAR</name>
<dbReference type="KEGG" id="cam:101492951"/>
<sequence length="208" mass="23389">MMTPTPTAIVGSQYCAPYPLDLALVKKVGTFSHGNFAVTDVNGNIVLKVKGSILTHDYRVFFDAAGNPILTLRKKLVTMSDRWEAFRGESIHAKDLIFTLTRSSLFPCKTKLDVFLASNTKENVCDFKVKGSWFERSCIVYAGESNNIVAQMHPKFTLTNALIGKDHYMVRVYPNVDYAFIIALIVILDEMNRFELHFSILPCVLLSN</sequence>
<dbReference type="RefSeq" id="XP_012569060.1">
    <property type="nucleotide sequence ID" value="XM_012713606.2"/>
</dbReference>
<comment type="similarity">
    <text evidence="1">Belongs to the LOR family.</text>
</comment>
<dbReference type="Gene3D" id="2.40.160.200">
    <property type="entry name" value="LURP1-related"/>
    <property type="match status" value="1"/>
</dbReference>
<dbReference type="InterPro" id="IPR007612">
    <property type="entry name" value="LOR"/>
</dbReference>
<dbReference type="STRING" id="3827.A0A1S3E007"/>
<dbReference type="OrthoDB" id="97518at2759"/>
<dbReference type="PANTHER" id="PTHR31087">
    <property type="match status" value="1"/>
</dbReference>
<reference evidence="3" key="2">
    <citation type="submission" date="2025-08" db="UniProtKB">
        <authorList>
            <consortium name="RefSeq"/>
        </authorList>
    </citation>
    <scope>IDENTIFICATION</scope>
    <source>
        <tissue evidence="3">Etiolated seedlings</tissue>
    </source>
</reference>
<dbReference type="InterPro" id="IPR038595">
    <property type="entry name" value="LOR_sf"/>
</dbReference>